<feature type="binding site" evidence="2">
    <location>
        <position position="275"/>
    </location>
    <ligand>
        <name>Zn(2+)</name>
        <dbReference type="ChEBI" id="CHEBI:29105"/>
        <note>catalytic</note>
    </ligand>
</feature>
<protein>
    <recommendedName>
        <fullName evidence="1">Metal-dependent carboxypeptidase</fullName>
        <ecNumber evidence="1">3.4.17.19</ecNumber>
    </recommendedName>
</protein>
<keyword evidence="2" id="KW-0862">Zinc</keyword>
<feature type="binding site" evidence="2">
    <location>
        <position position="301"/>
    </location>
    <ligand>
        <name>Zn(2+)</name>
        <dbReference type="ChEBI" id="CHEBI:29105"/>
        <note>catalytic</note>
    </ligand>
</feature>
<evidence type="ECO:0000256" key="1">
    <source>
        <dbReference type="PIRNR" id="PIRNR006615"/>
    </source>
</evidence>
<dbReference type="PANTHER" id="PTHR34217:SF1">
    <property type="entry name" value="CARBOXYPEPTIDASE 1"/>
    <property type="match status" value="1"/>
</dbReference>
<dbReference type="RefSeq" id="WP_184435413.1">
    <property type="nucleotide sequence ID" value="NZ_JACIGI010000017.1"/>
</dbReference>
<comment type="function">
    <text evidence="1">Broad specificity carboxypetidase that releases amino acids sequentially from the C-terminus, including neutral, aromatic, polar and basic residues.</text>
</comment>
<keyword evidence="1 4" id="KW-0378">Hydrolase</keyword>
<dbReference type="PANTHER" id="PTHR34217">
    <property type="entry name" value="METAL-DEPENDENT CARBOXYPEPTIDASE"/>
    <property type="match status" value="1"/>
</dbReference>
<dbReference type="Pfam" id="PF02074">
    <property type="entry name" value="Peptidase_M32"/>
    <property type="match status" value="1"/>
</dbReference>
<dbReference type="SUPFAM" id="SSF55486">
    <property type="entry name" value="Metalloproteases ('zincins'), catalytic domain"/>
    <property type="match status" value="1"/>
</dbReference>
<comment type="similarity">
    <text evidence="1">Belongs to the peptidase M32 family.</text>
</comment>
<dbReference type="PROSITE" id="PS52034">
    <property type="entry name" value="PEPTIDASE_M32"/>
    <property type="match status" value="1"/>
</dbReference>
<accession>A0A7W6S0B0</accession>
<dbReference type="InterPro" id="IPR001333">
    <property type="entry name" value="Peptidase_M32_Taq"/>
</dbReference>
<gene>
    <name evidence="4" type="ORF">GGD88_002235</name>
</gene>
<comment type="cofactor">
    <cofactor evidence="2">
        <name>Zn(2+)</name>
        <dbReference type="ChEBI" id="CHEBI:29105"/>
    </cofactor>
    <text evidence="2">Binds 1 zinc ion per subunit.</text>
</comment>
<dbReference type="Proteomes" id="UP000555728">
    <property type="component" value="Unassembled WGS sequence"/>
</dbReference>
<evidence type="ECO:0000256" key="2">
    <source>
        <dbReference type="PIRSR" id="PIRSR006615-1"/>
    </source>
</evidence>
<keyword evidence="1" id="KW-0645">Protease</keyword>
<evidence type="ECO:0000256" key="3">
    <source>
        <dbReference type="PIRSR" id="PIRSR006615-2"/>
    </source>
</evidence>
<sequence length="507" mass="54596">MDAPTAYARLKTRFGRLSHLGDATEMLHWDLSTVMPPGGAEARAAQLATLRALGHDLLTAPEVGDLLDAAETGEAAALDPWDRANLAEMRRAWRHATALTGDLVEAHSRACSACEMTWRAARAADDFAAVKGPLRTVLDLTREIAAAKAESLGRTPYDALLDEYEPDAAAAEITAVFDDLAADLPGLLDDALAAQARDEGGAAPAPPPGPVPAARQRALAARLMTALGFDFRHGRLDESLHPFCGGVPDDVRITTRYDEADFTGAVMGVLHETGHALYERGLPAAWRDQPVGRALGMAVHESQSLLMEMQACRSRAFLSFAAPLMAEMLNGGPGPGWDAETLYRLYTRVRPGLIRVDADEVTYPAHIILRFRLERALLSGDLALDDLPGAWRDGMQDLLGVTVPDDRSGCLQDIHWYDGAFGYFPTYTLGAMTAAQLFRAAVAAVPSIPDDLARGDMGGLLGWLRTHVHGLGRSVSAREMLVRATGAPLDAAVFKAHLRQRYIERAG</sequence>
<dbReference type="GO" id="GO:0046872">
    <property type="term" value="F:metal ion binding"/>
    <property type="evidence" value="ECO:0007669"/>
    <property type="project" value="UniProtKB-KW"/>
</dbReference>
<dbReference type="CDD" id="cd06460">
    <property type="entry name" value="M32_Taq"/>
    <property type="match status" value="1"/>
</dbReference>
<dbReference type="EC" id="3.4.17.19" evidence="1"/>
<dbReference type="GO" id="GO:0006508">
    <property type="term" value="P:proteolysis"/>
    <property type="evidence" value="ECO:0007669"/>
    <property type="project" value="UniProtKB-UniRule"/>
</dbReference>
<comment type="caution">
    <text evidence="4">The sequence shown here is derived from an EMBL/GenBank/DDBJ whole genome shotgun (WGS) entry which is preliminary data.</text>
</comment>
<dbReference type="EMBL" id="JACIGI010000017">
    <property type="protein sequence ID" value="MBB4286503.1"/>
    <property type="molecule type" value="Genomic_DNA"/>
</dbReference>
<keyword evidence="1 4" id="KW-0121">Carboxypeptidase</keyword>
<feature type="active site" description="Proton donor/acceptor" evidence="3">
    <location>
        <position position="272"/>
    </location>
</feature>
<organism evidence="4 5">
    <name type="scientific">Roseospira goensis</name>
    <dbReference type="NCBI Taxonomy" id="391922"/>
    <lineage>
        <taxon>Bacteria</taxon>
        <taxon>Pseudomonadati</taxon>
        <taxon>Pseudomonadota</taxon>
        <taxon>Alphaproteobacteria</taxon>
        <taxon>Rhodospirillales</taxon>
        <taxon>Rhodospirillaceae</taxon>
        <taxon>Roseospira</taxon>
    </lineage>
</organism>
<dbReference type="GO" id="GO:0004181">
    <property type="term" value="F:metallocarboxypeptidase activity"/>
    <property type="evidence" value="ECO:0007669"/>
    <property type="project" value="UniProtKB-UniRule"/>
</dbReference>
<keyword evidence="1 2" id="KW-0479">Metal-binding</keyword>
<evidence type="ECO:0000313" key="4">
    <source>
        <dbReference type="EMBL" id="MBB4286503.1"/>
    </source>
</evidence>
<dbReference type="PIRSF" id="PIRSF006615">
    <property type="entry name" value="Zn_crbxpep_Taq"/>
    <property type="match status" value="1"/>
</dbReference>
<dbReference type="AlphaFoldDB" id="A0A7W6S0B0"/>
<keyword evidence="5" id="KW-1185">Reference proteome</keyword>
<evidence type="ECO:0000313" key="5">
    <source>
        <dbReference type="Proteomes" id="UP000555728"/>
    </source>
</evidence>
<dbReference type="Gene3D" id="1.10.1370.30">
    <property type="match status" value="1"/>
</dbReference>
<name>A0A7W6S0B0_9PROT</name>
<reference evidence="4 5" key="1">
    <citation type="submission" date="2020-08" db="EMBL/GenBank/DDBJ databases">
        <title>Genome sequencing of Purple Non-Sulfur Bacteria from various extreme environments.</title>
        <authorList>
            <person name="Mayer M."/>
        </authorList>
    </citation>
    <scope>NUCLEOTIDE SEQUENCE [LARGE SCALE GENOMIC DNA]</scope>
    <source>
        <strain evidence="4 5">JA135</strain>
    </source>
</reference>
<keyword evidence="1" id="KW-0482">Metalloprotease</keyword>
<proteinExistence type="inferred from homology"/>
<comment type="catalytic activity">
    <reaction evidence="1">
        <text>Release of a C-terminal amino acid with broad specificity, except for -Pro.</text>
        <dbReference type="EC" id="3.4.17.19"/>
    </reaction>
</comment>
<dbReference type="PRINTS" id="PR00998">
    <property type="entry name" value="CRBOXYPTASET"/>
</dbReference>
<feature type="binding site" evidence="2">
    <location>
        <position position="271"/>
    </location>
    <ligand>
        <name>Zn(2+)</name>
        <dbReference type="ChEBI" id="CHEBI:29105"/>
        <note>catalytic</note>
    </ligand>
</feature>